<proteinExistence type="predicted"/>
<reference evidence="1" key="1">
    <citation type="submission" date="2014-11" db="EMBL/GenBank/DDBJ databases">
        <authorList>
            <person name="Amaro Gonzalez C."/>
        </authorList>
    </citation>
    <scope>NUCLEOTIDE SEQUENCE</scope>
</reference>
<protein>
    <submittedName>
        <fullName evidence="1">Uncharacterized protein</fullName>
    </submittedName>
</protein>
<reference evidence="1" key="2">
    <citation type="journal article" date="2015" name="Fish Shellfish Immunol.">
        <title>Early steps in the European eel (Anguilla anguilla)-Vibrio vulnificus interaction in the gills: Role of the RtxA13 toxin.</title>
        <authorList>
            <person name="Callol A."/>
            <person name="Pajuelo D."/>
            <person name="Ebbesson L."/>
            <person name="Teles M."/>
            <person name="MacKenzie S."/>
            <person name="Amaro C."/>
        </authorList>
    </citation>
    <scope>NUCLEOTIDE SEQUENCE</scope>
</reference>
<name>A0A0E9S635_ANGAN</name>
<organism evidence="1">
    <name type="scientific">Anguilla anguilla</name>
    <name type="common">European freshwater eel</name>
    <name type="synonym">Muraena anguilla</name>
    <dbReference type="NCBI Taxonomy" id="7936"/>
    <lineage>
        <taxon>Eukaryota</taxon>
        <taxon>Metazoa</taxon>
        <taxon>Chordata</taxon>
        <taxon>Craniata</taxon>
        <taxon>Vertebrata</taxon>
        <taxon>Euteleostomi</taxon>
        <taxon>Actinopterygii</taxon>
        <taxon>Neopterygii</taxon>
        <taxon>Teleostei</taxon>
        <taxon>Anguilliformes</taxon>
        <taxon>Anguillidae</taxon>
        <taxon>Anguilla</taxon>
    </lineage>
</organism>
<sequence length="41" mass="4619">MMGLTKWCNAICHLLLHTKNSFHSVPTGCSLYSVHQIQCES</sequence>
<accession>A0A0E9S635</accession>
<dbReference type="AlphaFoldDB" id="A0A0E9S635"/>
<evidence type="ECO:0000313" key="1">
    <source>
        <dbReference type="EMBL" id="JAH35998.1"/>
    </source>
</evidence>
<dbReference type="EMBL" id="GBXM01072579">
    <property type="protein sequence ID" value="JAH35998.1"/>
    <property type="molecule type" value="Transcribed_RNA"/>
</dbReference>